<dbReference type="PROSITE" id="PS51029">
    <property type="entry name" value="MADF"/>
    <property type="match status" value="1"/>
</dbReference>
<dbReference type="EMBL" id="DYDO01000012">
    <property type="protein sequence ID" value="DBA15487.1"/>
    <property type="molecule type" value="Genomic_DNA"/>
</dbReference>
<dbReference type="SMART" id="SM00595">
    <property type="entry name" value="MADF"/>
    <property type="match status" value="1"/>
</dbReference>
<feature type="region of interest" description="Disordered" evidence="1">
    <location>
        <begin position="261"/>
        <end position="308"/>
    </location>
</feature>
<name>A0AAV2ZV64_PYXAD</name>
<dbReference type="PANTHER" id="PTHR12243">
    <property type="entry name" value="MADF DOMAIN TRANSCRIPTION FACTOR"/>
    <property type="match status" value="1"/>
</dbReference>
<feature type="compositionally biased region" description="Polar residues" evidence="1">
    <location>
        <begin position="272"/>
        <end position="283"/>
    </location>
</feature>
<dbReference type="Pfam" id="PF10545">
    <property type="entry name" value="MADF_DNA_bdg"/>
    <property type="match status" value="1"/>
</dbReference>
<comment type="caution">
    <text evidence="3">The sequence shown here is derived from an EMBL/GenBank/DDBJ whole genome shotgun (WGS) entry which is preliminary data.</text>
</comment>
<evidence type="ECO:0000313" key="4">
    <source>
        <dbReference type="Proteomes" id="UP001181693"/>
    </source>
</evidence>
<feature type="compositionally biased region" description="Basic residues" evidence="1">
    <location>
        <begin position="297"/>
        <end position="306"/>
    </location>
</feature>
<dbReference type="PANTHER" id="PTHR12243:SF69">
    <property type="entry name" value="SI:CH73-59F11.3"/>
    <property type="match status" value="1"/>
</dbReference>
<dbReference type="GO" id="GO:0006357">
    <property type="term" value="P:regulation of transcription by RNA polymerase II"/>
    <property type="evidence" value="ECO:0007669"/>
    <property type="project" value="TreeGrafter"/>
</dbReference>
<gene>
    <name evidence="3" type="ORF">GDO54_004690</name>
</gene>
<feature type="region of interest" description="Disordered" evidence="1">
    <location>
        <begin position="391"/>
        <end position="428"/>
    </location>
</feature>
<dbReference type="InterPro" id="IPR006578">
    <property type="entry name" value="MADF-dom"/>
</dbReference>
<sequence length="428" mass="49133">MDNIICKHDGEHILMPGLELKIEDQCMVNIKQEEDTHIKQEEDPIIISAYGISNRNTPERCPSPFYSQDSTQEDINPFRHYKEEDLNIVVVDSDPTLRAQNDRLKIDEEDFSPDINTDGGMPRTITAFKMRNINVQELIRAIEEHPELYDTSLASYSDCYKKKEAWVEVTRRVTPHWHTMSRKERELQERQLKIRWKSLRDRFKRDLNALGSQRTGSAKKVRIHRFFEKLQFLKASMTTRKSSGNVKEESEESLPIPVAEAAVEEEPEAEPSQQADSSVSISIPTEEKILRPSPQPRGKKMPKKKVSFPDPLSAEVMSVLGEMRDQLREAREREPARQEESISSFLISLGDDMRRISPERLPHVKFQLMQVVHQAIYTPATMPVSPFSTMYPSSNSSPFPPSSLPTDTHTQHDLYTPTPPPLHTSTSS</sequence>
<protein>
    <recommendedName>
        <fullName evidence="2">MADF domain-containing protein</fullName>
    </recommendedName>
</protein>
<dbReference type="GO" id="GO:0005634">
    <property type="term" value="C:nucleus"/>
    <property type="evidence" value="ECO:0007669"/>
    <property type="project" value="TreeGrafter"/>
</dbReference>
<feature type="domain" description="MADF" evidence="2">
    <location>
        <begin position="137"/>
        <end position="238"/>
    </location>
</feature>
<reference evidence="3" key="1">
    <citation type="thesis" date="2020" institute="ProQuest LLC" country="789 East Eisenhower Parkway, Ann Arbor, MI, USA">
        <title>Comparative Genomics and Chromosome Evolution.</title>
        <authorList>
            <person name="Mudd A.B."/>
        </authorList>
    </citation>
    <scope>NUCLEOTIDE SEQUENCE</scope>
    <source>
        <strain evidence="3">1538</strain>
        <tissue evidence="3">Blood</tissue>
    </source>
</reference>
<dbReference type="InterPro" id="IPR039353">
    <property type="entry name" value="TF_Adf1"/>
</dbReference>
<dbReference type="GO" id="GO:0005667">
    <property type="term" value="C:transcription regulator complex"/>
    <property type="evidence" value="ECO:0007669"/>
    <property type="project" value="TreeGrafter"/>
</dbReference>
<keyword evidence="4" id="KW-1185">Reference proteome</keyword>
<dbReference type="AlphaFoldDB" id="A0AAV2ZV64"/>
<evidence type="ECO:0000313" key="3">
    <source>
        <dbReference type="EMBL" id="DBA15487.1"/>
    </source>
</evidence>
<evidence type="ECO:0000256" key="1">
    <source>
        <dbReference type="SAM" id="MobiDB-lite"/>
    </source>
</evidence>
<organism evidence="3 4">
    <name type="scientific">Pyxicephalus adspersus</name>
    <name type="common">African bullfrog</name>
    <dbReference type="NCBI Taxonomy" id="30357"/>
    <lineage>
        <taxon>Eukaryota</taxon>
        <taxon>Metazoa</taxon>
        <taxon>Chordata</taxon>
        <taxon>Craniata</taxon>
        <taxon>Vertebrata</taxon>
        <taxon>Euteleostomi</taxon>
        <taxon>Amphibia</taxon>
        <taxon>Batrachia</taxon>
        <taxon>Anura</taxon>
        <taxon>Neobatrachia</taxon>
        <taxon>Ranoidea</taxon>
        <taxon>Pyxicephalidae</taxon>
        <taxon>Pyxicephalinae</taxon>
        <taxon>Pyxicephalus</taxon>
    </lineage>
</organism>
<accession>A0AAV2ZV64</accession>
<dbReference type="Proteomes" id="UP001181693">
    <property type="component" value="Unassembled WGS sequence"/>
</dbReference>
<proteinExistence type="predicted"/>
<evidence type="ECO:0000259" key="2">
    <source>
        <dbReference type="PROSITE" id="PS51029"/>
    </source>
</evidence>